<keyword evidence="3" id="KW-1185">Reference proteome</keyword>
<keyword evidence="1" id="KW-1133">Transmembrane helix</keyword>
<evidence type="ECO:0000256" key="1">
    <source>
        <dbReference type="SAM" id="Phobius"/>
    </source>
</evidence>
<dbReference type="InterPro" id="IPR012902">
    <property type="entry name" value="N_methyl_site"/>
</dbReference>
<proteinExistence type="predicted"/>
<gene>
    <name evidence="2" type="ORF">FU658_04065</name>
</gene>
<name>A0A5C8KY63_9GAMM</name>
<dbReference type="Proteomes" id="UP000321248">
    <property type="component" value="Unassembled WGS sequence"/>
</dbReference>
<dbReference type="OrthoDB" id="7864109at2"/>
<organism evidence="2 3">
    <name type="scientific">Alkalisalibacterium limincola</name>
    <dbReference type="NCBI Taxonomy" id="2699169"/>
    <lineage>
        <taxon>Bacteria</taxon>
        <taxon>Pseudomonadati</taxon>
        <taxon>Pseudomonadota</taxon>
        <taxon>Gammaproteobacteria</taxon>
        <taxon>Lysobacterales</taxon>
        <taxon>Lysobacteraceae</taxon>
        <taxon>Alkalisalibacterium</taxon>
    </lineage>
</organism>
<reference evidence="2 3" key="1">
    <citation type="submission" date="2019-08" db="EMBL/GenBank/DDBJ databases">
        <authorList>
            <person name="Karlyshev A.V."/>
        </authorList>
    </citation>
    <scope>NUCLEOTIDE SEQUENCE [LARGE SCALE GENOMIC DNA]</scope>
    <source>
        <strain evidence="2 3">Alg18-2.2</strain>
    </source>
</reference>
<dbReference type="RefSeq" id="WP_147890914.1">
    <property type="nucleotide sequence ID" value="NZ_VRTS01000002.1"/>
</dbReference>
<dbReference type="EMBL" id="VRTS01000002">
    <property type="protein sequence ID" value="TXK64994.1"/>
    <property type="molecule type" value="Genomic_DNA"/>
</dbReference>
<dbReference type="Pfam" id="PF07963">
    <property type="entry name" value="N_methyl"/>
    <property type="match status" value="1"/>
</dbReference>
<keyword evidence="1" id="KW-0812">Transmembrane</keyword>
<keyword evidence="1" id="KW-0472">Membrane</keyword>
<dbReference type="AlphaFoldDB" id="A0A5C8KY63"/>
<protein>
    <submittedName>
        <fullName evidence="2">General secretion pathway protein GspI</fullName>
    </submittedName>
</protein>
<evidence type="ECO:0000313" key="3">
    <source>
        <dbReference type="Proteomes" id="UP000321248"/>
    </source>
</evidence>
<accession>A0A5C8KY63</accession>
<feature type="transmembrane region" description="Helical" evidence="1">
    <location>
        <begin position="12"/>
        <end position="34"/>
    </location>
</feature>
<comment type="caution">
    <text evidence="2">The sequence shown here is derived from an EMBL/GenBank/DDBJ whole genome shotgun (WGS) entry which is preliminary data.</text>
</comment>
<evidence type="ECO:0000313" key="2">
    <source>
        <dbReference type="EMBL" id="TXK64994.1"/>
    </source>
</evidence>
<sequence length="149" mass="15975">MKTARGFSLIEVLVAFVLLAGGVGLLIAILAGGMNQVRWAQGQSEAVQVARSALDTMGTVDPIEPGRFTGEAVDGRYQWALLVEPYADLPAGAPGAFDDLQAAVQPAMVYRLELELRWDGGGPRERLRMSTLRSVNAPLQPDDAGDWLP</sequence>